<dbReference type="AlphaFoldDB" id="A0A5C1YM83"/>
<sequence>MPLRTVWPATLGMLVAAATAYGLDDGREVAPVVAASGLVYLAASASGRRWAAWVAFGVSFGLITLDKFTGFEATPWLLGLAAVLVVVGLAGGHTRPWSSLPLQTAAMLVLGATALLAVRLDATVGGLLVAAALLGHAAWDIHHHRTGRVVDRSFAEFCAVLDILVAALVTTIAFTR</sequence>
<feature type="transmembrane region" description="Helical" evidence="1">
    <location>
        <begin position="75"/>
        <end position="93"/>
    </location>
</feature>
<name>A0A5C1YM83_9MICO</name>
<evidence type="ECO:0000313" key="2">
    <source>
        <dbReference type="EMBL" id="QEO16319.1"/>
    </source>
</evidence>
<evidence type="ECO:0000256" key="1">
    <source>
        <dbReference type="SAM" id="Phobius"/>
    </source>
</evidence>
<feature type="transmembrane region" description="Helical" evidence="1">
    <location>
        <begin position="38"/>
        <end position="63"/>
    </location>
</feature>
<keyword evidence="3" id="KW-1185">Reference proteome</keyword>
<gene>
    <name evidence="2" type="ORF">FLP10_17160</name>
</gene>
<accession>A0A5C1YM83</accession>
<dbReference type="EMBL" id="CP043505">
    <property type="protein sequence ID" value="QEO16319.1"/>
    <property type="molecule type" value="Genomic_DNA"/>
</dbReference>
<protein>
    <submittedName>
        <fullName evidence="2">Uncharacterized protein</fullName>
    </submittedName>
</protein>
<keyword evidence="1" id="KW-0812">Transmembrane</keyword>
<feature type="transmembrane region" description="Helical" evidence="1">
    <location>
        <begin position="154"/>
        <end position="174"/>
    </location>
</feature>
<dbReference type="KEGG" id="ail:FLP10_17160"/>
<dbReference type="Proteomes" id="UP000324678">
    <property type="component" value="Chromosome"/>
</dbReference>
<feature type="transmembrane region" description="Helical" evidence="1">
    <location>
        <begin position="105"/>
        <end position="134"/>
    </location>
</feature>
<proteinExistence type="predicted"/>
<dbReference type="OrthoDB" id="3830457at2"/>
<organism evidence="2 3">
    <name type="scientific">Agromyces intestinalis</name>
    <dbReference type="NCBI Taxonomy" id="2592652"/>
    <lineage>
        <taxon>Bacteria</taxon>
        <taxon>Bacillati</taxon>
        <taxon>Actinomycetota</taxon>
        <taxon>Actinomycetes</taxon>
        <taxon>Micrococcales</taxon>
        <taxon>Microbacteriaceae</taxon>
        <taxon>Agromyces</taxon>
    </lineage>
</organism>
<reference evidence="2 3" key="1">
    <citation type="submission" date="2019-09" db="EMBL/GenBank/DDBJ databases">
        <title>Genome sequencing of strain KACC 19306.</title>
        <authorList>
            <person name="Heo J."/>
            <person name="Kim S.-J."/>
            <person name="Kim J.-S."/>
            <person name="Hong S.-B."/>
            <person name="Kwon S.-W."/>
        </authorList>
    </citation>
    <scope>NUCLEOTIDE SEQUENCE [LARGE SCALE GENOMIC DNA]</scope>
    <source>
        <strain evidence="2 3">KACC 19306</strain>
    </source>
</reference>
<evidence type="ECO:0000313" key="3">
    <source>
        <dbReference type="Proteomes" id="UP000324678"/>
    </source>
</evidence>
<keyword evidence="1" id="KW-0472">Membrane</keyword>
<keyword evidence="1" id="KW-1133">Transmembrane helix</keyword>